<dbReference type="GO" id="GO:0004523">
    <property type="term" value="F:RNA-DNA hybrid ribonuclease activity"/>
    <property type="evidence" value="ECO:0007669"/>
    <property type="project" value="InterPro"/>
</dbReference>
<evidence type="ECO:0000313" key="3">
    <source>
        <dbReference type="Proteomes" id="UP001281410"/>
    </source>
</evidence>
<reference evidence="2" key="1">
    <citation type="journal article" date="2023" name="Plant J.">
        <title>Genome sequences and population genomics provide insights into the demographic history, inbreeding, and mutation load of two 'living fossil' tree species of Dipteronia.</title>
        <authorList>
            <person name="Feng Y."/>
            <person name="Comes H.P."/>
            <person name="Chen J."/>
            <person name="Zhu S."/>
            <person name="Lu R."/>
            <person name="Zhang X."/>
            <person name="Li P."/>
            <person name="Qiu J."/>
            <person name="Olsen K.M."/>
            <person name="Qiu Y."/>
        </authorList>
    </citation>
    <scope>NUCLEOTIDE SEQUENCE</scope>
    <source>
        <strain evidence="2">NBL</strain>
    </source>
</reference>
<dbReference type="InterPro" id="IPR002156">
    <property type="entry name" value="RNaseH_domain"/>
</dbReference>
<gene>
    <name evidence="2" type="ORF">Dsin_011552</name>
</gene>
<dbReference type="EMBL" id="JANJYJ010000003">
    <property type="protein sequence ID" value="KAK3224527.1"/>
    <property type="molecule type" value="Genomic_DNA"/>
</dbReference>
<accession>A0AAE0EE60</accession>
<feature type="domain" description="RNase H type-1" evidence="1">
    <location>
        <begin position="216"/>
        <end position="311"/>
    </location>
</feature>
<name>A0AAE0EE60_9ROSI</name>
<keyword evidence="3" id="KW-1185">Reference proteome</keyword>
<dbReference type="Proteomes" id="UP001281410">
    <property type="component" value="Unassembled WGS sequence"/>
</dbReference>
<dbReference type="Pfam" id="PF13456">
    <property type="entry name" value="RVT_3"/>
    <property type="match status" value="1"/>
</dbReference>
<evidence type="ECO:0000259" key="1">
    <source>
        <dbReference type="Pfam" id="PF13456"/>
    </source>
</evidence>
<protein>
    <recommendedName>
        <fullName evidence="1">RNase H type-1 domain-containing protein</fullName>
    </recommendedName>
</protein>
<comment type="caution">
    <text evidence="2">The sequence shown here is derived from an EMBL/GenBank/DDBJ whole genome shotgun (WGS) entry which is preliminary data.</text>
</comment>
<proteinExistence type="predicted"/>
<dbReference type="AlphaFoldDB" id="A0AAE0EE60"/>
<dbReference type="GO" id="GO:0003676">
    <property type="term" value="F:nucleic acid binding"/>
    <property type="evidence" value="ECO:0007669"/>
    <property type="project" value="InterPro"/>
</dbReference>
<organism evidence="2 3">
    <name type="scientific">Dipteronia sinensis</name>
    <dbReference type="NCBI Taxonomy" id="43782"/>
    <lineage>
        <taxon>Eukaryota</taxon>
        <taxon>Viridiplantae</taxon>
        <taxon>Streptophyta</taxon>
        <taxon>Embryophyta</taxon>
        <taxon>Tracheophyta</taxon>
        <taxon>Spermatophyta</taxon>
        <taxon>Magnoliopsida</taxon>
        <taxon>eudicotyledons</taxon>
        <taxon>Gunneridae</taxon>
        <taxon>Pentapetalae</taxon>
        <taxon>rosids</taxon>
        <taxon>malvids</taxon>
        <taxon>Sapindales</taxon>
        <taxon>Sapindaceae</taxon>
        <taxon>Hippocastanoideae</taxon>
        <taxon>Acereae</taxon>
        <taxon>Dipteronia</taxon>
    </lineage>
</organism>
<sequence length="459" mass="49462">MVGCWGLDVRGLDVIGAAATLVIYSSQIIVFSSAKLPRLVVPISGLSLASLSGVWVNRRISGSPVLLFSSNVAPEVKSNIQLIFGIEDCNTKDKYLGLPTLVGRTKRLAFNEIKELVWRKVRSWKVQGPECYDLQVLVGFQKRKKVILSIPISLSGGPDSLSWHYKNSGAYSVKSGYMVALTETLRASVSNTFLSLKASGGGGPFQSPVSGQLKLNYAAVVCGKKGSAGVCVAIRDIKGKVIVALSKPLLGNYSSVTGDLLALREGLLLAKGGWLVVTPKSAFDNQLGDSLIDLVKDHSSLQPSLESLVRDIYSNIGGWNVLASFRAFHPDLVSEIEIVAVSSDPDSLVWTCSLNGVVSCKGAYASLSEAGSSDVMMVTFSTQLKVLWLASIITVFWVVCKLHVSSHPSKSPRILEVLWRHPSPFALRGFVKGSFVIPFVVCFPFEVELADVVHAIDYA</sequence>
<evidence type="ECO:0000313" key="2">
    <source>
        <dbReference type="EMBL" id="KAK3224527.1"/>
    </source>
</evidence>